<evidence type="ECO:0000313" key="8">
    <source>
        <dbReference type="EMBL" id="MET3749587.1"/>
    </source>
</evidence>
<protein>
    <recommendedName>
        <fullName evidence="2">histidine kinase</fullName>
        <ecNumber evidence="2">2.7.13.3</ecNumber>
    </recommendedName>
</protein>
<dbReference type="RefSeq" id="WP_022068177.1">
    <property type="nucleotide sequence ID" value="NZ_BAABXN010000001.1"/>
</dbReference>
<evidence type="ECO:0000256" key="1">
    <source>
        <dbReference type="ARBA" id="ARBA00000085"/>
    </source>
</evidence>
<dbReference type="InterPro" id="IPR036097">
    <property type="entry name" value="HisK_dim/P_sf"/>
</dbReference>
<dbReference type="EC" id="2.7.13.3" evidence="2"/>
<dbReference type="Pfam" id="PF02518">
    <property type="entry name" value="HATPase_c"/>
    <property type="match status" value="1"/>
</dbReference>
<dbReference type="SUPFAM" id="SSF47384">
    <property type="entry name" value="Homodimeric domain of signal transducing histidine kinase"/>
    <property type="match status" value="1"/>
</dbReference>
<dbReference type="CDD" id="cd00082">
    <property type="entry name" value="HisKA"/>
    <property type="match status" value="1"/>
</dbReference>
<evidence type="ECO:0000256" key="5">
    <source>
        <dbReference type="ARBA" id="ARBA00022777"/>
    </source>
</evidence>
<name>A0ABV2LZF2_9FIRM</name>
<dbReference type="InterPro" id="IPR036890">
    <property type="entry name" value="HATPase_C_sf"/>
</dbReference>
<feature type="domain" description="Histidine kinase" evidence="7">
    <location>
        <begin position="20"/>
        <end position="225"/>
    </location>
</feature>
<dbReference type="GO" id="GO:0016301">
    <property type="term" value="F:kinase activity"/>
    <property type="evidence" value="ECO:0007669"/>
    <property type="project" value="UniProtKB-KW"/>
</dbReference>
<dbReference type="Proteomes" id="UP001549106">
    <property type="component" value="Unassembled WGS sequence"/>
</dbReference>
<comment type="caution">
    <text evidence="8">The sequence shown here is derived from an EMBL/GenBank/DDBJ whole genome shotgun (WGS) entry which is preliminary data.</text>
</comment>
<keyword evidence="5 8" id="KW-0418">Kinase</keyword>
<evidence type="ECO:0000256" key="4">
    <source>
        <dbReference type="ARBA" id="ARBA00022679"/>
    </source>
</evidence>
<accession>A0ABV2LZF2</accession>
<keyword evidence="4" id="KW-0808">Transferase</keyword>
<dbReference type="CDD" id="cd00075">
    <property type="entry name" value="HATPase"/>
    <property type="match status" value="1"/>
</dbReference>
<dbReference type="Gene3D" id="3.30.565.10">
    <property type="entry name" value="Histidine kinase-like ATPase, C-terminal domain"/>
    <property type="match status" value="1"/>
</dbReference>
<keyword evidence="9" id="KW-1185">Reference proteome</keyword>
<dbReference type="InterPro" id="IPR003661">
    <property type="entry name" value="HisK_dim/P_dom"/>
</dbReference>
<dbReference type="InterPro" id="IPR004358">
    <property type="entry name" value="Sig_transdc_His_kin-like_C"/>
</dbReference>
<dbReference type="PRINTS" id="PR00344">
    <property type="entry name" value="BCTRLSENSOR"/>
</dbReference>
<dbReference type="InterPro" id="IPR050736">
    <property type="entry name" value="Sensor_HK_Regulatory"/>
</dbReference>
<comment type="catalytic activity">
    <reaction evidence="1">
        <text>ATP + protein L-histidine = ADP + protein N-phospho-L-histidine.</text>
        <dbReference type="EC" id="2.7.13.3"/>
    </reaction>
</comment>
<reference evidence="8 9" key="1">
    <citation type="submission" date="2024-06" db="EMBL/GenBank/DDBJ databases">
        <title>Genomic Encyclopedia of Type Strains, Phase IV (KMG-IV): sequencing the most valuable type-strain genomes for metagenomic binning, comparative biology and taxonomic classification.</title>
        <authorList>
            <person name="Goeker M."/>
        </authorList>
    </citation>
    <scope>NUCLEOTIDE SEQUENCE [LARGE SCALE GENOMIC DNA]</scope>
    <source>
        <strain evidence="8 9">DSM 29492</strain>
    </source>
</reference>
<evidence type="ECO:0000256" key="6">
    <source>
        <dbReference type="ARBA" id="ARBA00023012"/>
    </source>
</evidence>
<dbReference type="PANTHER" id="PTHR43711">
    <property type="entry name" value="TWO-COMPONENT HISTIDINE KINASE"/>
    <property type="match status" value="1"/>
</dbReference>
<dbReference type="SUPFAM" id="SSF55874">
    <property type="entry name" value="ATPase domain of HSP90 chaperone/DNA topoisomerase II/histidine kinase"/>
    <property type="match status" value="1"/>
</dbReference>
<dbReference type="InterPro" id="IPR005467">
    <property type="entry name" value="His_kinase_dom"/>
</dbReference>
<dbReference type="PROSITE" id="PS50109">
    <property type="entry name" value="HIS_KIN"/>
    <property type="match status" value="1"/>
</dbReference>
<organism evidence="8 9">
    <name type="scientific">Blautia caecimuris</name>
    <dbReference type="NCBI Taxonomy" id="1796615"/>
    <lineage>
        <taxon>Bacteria</taxon>
        <taxon>Bacillati</taxon>
        <taxon>Bacillota</taxon>
        <taxon>Clostridia</taxon>
        <taxon>Lachnospirales</taxon>
        <taxon>Lachnospiraceae</taxon>
        <taxon>Blautia</taxon>
    </lineage>
</organism>
<proteinExistence type="predicted"/>
<evidence type="ECO:0000256" key="3">
    <source>
        <dbReference type="ARBA" id="ARBA00022553"/>
    </source>
</evidence>
<dbReference type="EMBL" id="JBEPMJ010000004">
    <property type="protein sequence ID" value="MET3749587.1"/>
    <property type="molecule type" value="Genomic_DNA"/>
</dbReference>
<dbReference type="Gene3D" id="1.10.287.130">
    <property type="match status" value="1"/>
</dbReference>
<keyword evidence="3" id="KW-0597">Phosphoprotein</keyword>
<keyword evidence="6" id="KW-0902">Two-component regulatory system</keyword>
<sequence>MQENLTLEQQKKELQMTLSKFTHEIRNPVALIQSELQMLASAHPELNSYDGWYGIMENLEYIRELLNELSRYNNAEHLSPVQTDITLLLKSIIRSFRPALDYLGITLETDIPQTLPLLCLDQTKIHQALLNLLRNAQESIQHSHGVISVTAAAVTDGICISVRDNGCGMTDSQIKNVFNPFVTYKPTGTGLGLPVTRQIIEAHGGSLKVRSVPGKGTEFQIFFRL</sequence>
<evidence type="ECO:0000256" key="2">
    <source>
        <dbReference type="ARBA" id="ARBA00012438"/>
    </source>
</evidence>
<gene>
    <name evidence="8" type="ORF">ABID24_000821</name>
</gene>
<evidence type="ECO:0000313" key="9">
    <source>
        <dbReference type="Proteomes" id="UP001549106"/>
    </source>
</evidence>
<dbReference type="SMART" id="SM00387">
    <property type="entry name" value="HATPase_c"/>
    <property type="match status" value="1"/>
</dbReference>
<dbReference type="PANTHER" id="PTHR43711:SF31">
    <property type="entry name" value="HISTIDINE KINASE"/>
    <property type="match status" value="1"/>
</dbReference>
<dbReference type="InterPro" id="IPR003594">
    <property type="entry name" value="HATPase_dom"/>
</dbReference>
<evidence type="ECO:0000259" key="7">
    <source>
        <dbReference type="PROSITE" id="PS50109"/>
    </source>
</evidence>